<keyword evidence="6" id="KW-1185">Reference proteome</keyword>
<dbReference type="PANTHER" id="PTHR47463:SF2">
    <property type="entry name" value="F-BOX PROTEIN SKIP16"/>
    <property type="match status" value="1"/>
</dbReference>
<organism evidence="5 6">
    <name type="scientific">Rosa chinensis</name>
    <name type="common">China rose</name>
    <dbReference type="NCBI Taxonomy" id="74649"/>
    <lineage>
        <taxon>Eukaryota</taxon>
        <taxon>Viridiplantae</taxon>
        <taxon>Streptophyta</taxon>
        <taxon>Embryophyta</taxon>
        <taxon>Tracheophyta</taxon>
        <taxon>Spermatophyta</taxon>
        <taxon>Magnoliopsida</taxon>
        <taxon>eudicotyledons</taxon>
        <taxon>Gunneridae</taxon>
        <taxon>Pentapetalae</taxon>
        <taxon>rosids</taxon>
        <taxon>fabids</taxon>
        <taxon>Rosales</taxon>
        <taxon>Rosaceae</taxon>
        <taxon>Rosoideae</taxon>
        <taxon>Rosoideae incertae sedis</taxon>
        <taxon>Rosa</taxon>
    </lineage>
</organism>
<dbReference type="Pfam" id="PF04379">
    <property type="entry name" value="DUF525"/>
    <property type="match status" value="1"/>
</dbReference>
<keyword evidence="2" id="KW-0833">Ubl conjugation pathway</keyword>
<evidence type="ECO:0000256" key="1">
    <source>
        <dbReference type="ARBA" id="ARBA00004906"/>
    </source>
</evidence>
<name>A0A2P6QUC4_ROSCH</name>
<dbReference type="SUPFAM" id="SSF110069">
    <property type="entry name" value="ApaG-like"/>
    <property type="match status" value="1"/>
</dbReference>
<dbReference type="Proteomes" id="UP000238479">
    <property type="component" value="Chromosome 4"/>
</dbReference>
<evidence type="ECO:0000313" key="5">
    <source>
        <dbReference type="EMBL" id="PRQ37783.1"/>
    </source>
</evidence>
<dbReference type="EMBL" id="PDCK01000042">
    <property type="protein sequence ID" value="PRQ37783.1"/>
    <property type="molecule type" value="Genomic_DNA"/>
</dbReference>
<protein>
    <submittedName>
        <fullName evidence="5">Putative F-box domain, ApaG domain-containing protein</fullName>
    </submittedName>
</protein>
<evidence type="ECO:0000313" key="6">
    <source>
        <dbReference type="Proteomes" id="UP000238479"/>
    </source>
</evidence>
<evidence type="ECO:0000259" key="4">
    <source>
        <dbReference type="PROSITE" id="PS51087"/>
    </source>
</evidence>
<dbReference type="OrthoDB" id="2305498at2759"/>
<dbReference type="InterPro" id="IPR036047">
    <property type="entry name" value="F-box-like_dom_sf"/>
</dbReference>
<evidence type="ECO:0000256" key="3">
    <source>
        <dbReference type="SAM" id="MobiDB-lite"/>
    </source>
</evidence>
<dbReference type="Pfam" id="PF09346">
    <property type="entry name" value="SMI1_KNR4"/>
    <property type="match status" value="1"/>
</dbReference>
<accession>A0A2P6QUC4</accession>
<sequence length="469" mass="52758">MKSPNHSLQQKKLETATERQTEREREMGLEAVGDLALHIILRKLGAEESGRAACVSKQLRASASEEPLWSHFCAQELHLSQPLDPHGNLAPSFKACYQSWRESFHMYPWSLVKRVKRCWGKITNWLTLNFPEAQSTLNKGASEADIQELENTLKVKLPLPTRILYRFHDGQDLEDKNWSSSRNGTLLGLIGGYSFYDRMVNVRLLPLHQIVLATKDIMETLDFSATPDYIVVAASTFSQKLFFLNCTSGQLYVGTANLLLDGEMLPCVPNALVNSVHDYNGGDRQQDAMLLWLEEHGRRLENGIIKLREQQTMRSICQFPEEPPFCSTAVTSGVQVRCSSVFVPEFTNLQDTIRKYFFSYSIRMSLVPEGCSINGMTFNSCQLLSRHWVIRAGDVVVGNVDAEAVIGKYPLLHPGEPEFVYESCTPLPSLSGSIEGSFVFVPGRLADPKGRGFEVLAARFPLQLPDYIF</sequence>
<feature type="region of interest" description="Disordered" evidence="3">
    <location>
        <begin position="1"/>
        <end position="25"/>
    </location>
</feature>
<dbReference type="InterPro" id="IPR036767">
    <property type="entry name" value="ApaG_sf"/>
</dbReference>
<gene>
    <name evidence="5" type="ORF">RchiOBHm_Chr4g0406481</name>
</gene>
<dbReference type="AlphaFoldDB" id="A0A2P6QUC4"/>
<comment type="caution">
    <text evidence="5">The sequence shown here is derived from an EMBL/GenBank/DDBJ whole genome shotgun (WGS) entry which is preliminary data.</text>
</comment>
<dbReference type="STRING" id="74649.A0A2P6QUC4"/>
<proteinExistence type="predicted"/>
<dbReference type="OMA" id="YVHDKDC"/>
<dbReference type="Gramene" id="PRQ37783">
    <property type="protein sequence ID" value="PRQ37783"/>
    <property type="gene ID" value="RchiOBHm_Chr4g0406481"/>
</dbReference>
<evidence type="ECO:0000256" key="2">
    <source>
        <dbReference type="ARBA" id="ARBA00022786"/>
    </source>
</evidence>
<dbReference type="PROSITE" id="PS51087">
    <property type="entry name" value="APAG"/>
    <property type="match status" value="1"/>
</dbReference>
<dbReference type="Gene3D" id="2.60.40.1470">
    <property type="entry name" value="ApaG domain"/>
    <property type="match status" value="1"/>
</dbReference>
<feature type="compositionally biased region" description="Basic and acidic residues" evidence="3">
    <location>
        <begin position="11"/>
        <end position="25"/>
    </location>
</feature>
<dbReference type="SUPFAM" id="SSF81383">
    <property type="entry name" value="F-box domain"/>
    <property type="match status" value="1"/>
</dbReference>
<dbReference type="SUPFAM" id="SSF160631">
    <property type="entry name" value="SMI1/KNR4-like"/>
    <property type="match status" value="1"/>
</dbReference>
<reference evidence="5 6" key="1">
    <citation type="journal article" date="2018" name="Nat. Genet.">
        <title>The Rosa genome provides new insights in the design of modern roses.</title>
        <authorList>
            <person name="Bendahmane M."/>
        </authorList>
    </citation>
    <scope>NUCLEOTIDE SEQUENCE [LARGE SCALE GENOMIC DNA]</scope>
    <source>
        <strain evidence="6">cv. Old Blush</strain>
    </source>
</reference>
<dbReference type="InterPro" id="IPR037883">
    <property type="entry name" value="Knr4/Smi1-like_sf"/>
</dbReference>
<dbReference type="InterPro" id="IPR007474">
    <property type="entry name" value="ApaG_domain"/>
</dbReference>
<dbReference type="Gene3D" id="1.20.1280.50">
    <property type="match status" value="1"/>
</dbReference>
<feature type="domain" description="ApaG" evidence="4">
    <location>
        <begin position="328"/>
        <end position="469"/>
    </location>
</feature>
<feature type="compositionally biased region" description="Polar residues" evidence="3">
    <location>
        <begin position="1"/>
        <end position="10"/>
    </location>
</feature>
<comment type="pathway">
    <text evidence="1">Protein modification; protein ubiquitination.</text>
</comment>
<dbReference type="PANTHER" id="PTHR47463">
    <property type="entry name" value="F-BOX PROTEIN SKIP16"/>
    <property type="match status" value="1"/>
</dbReference>
<dbReference type="InterPro" id="IPR018958">
    <property type="entry name" value="Knr4/Smi1-like_dom"/>
</dbReference>